<keyword evidence="3 8" id="KW-0238">DNA-binding</keyword>
<evidence type="ECO:0000259" key="6">
    <source>
        <dbReference type="PROSITE" id="PS50043"/>
    </source>
</evidence>
<keyword evidence="4" id="KW-0804">Transcription</keyword>
<feature type="modified residue" description="4-aspartylphosphate" evidence="5">
    <location>
        <position position="54"/>
    </location>
</feature>
<dbReference type="InterPro" id="IPR011006">
    <property type="entry name" value="CheY-like_superfamily"/>
</dbReference>
<dbReference type="PRINTS" id="PR00038">
    <property type="entry name" value="HTHLUXR"/>
</dbReference>
<dbReference type="PANTHER" id="PTHR43214:SF24">
    <property type="entry name" value="TRANSCRIPTIONAL REGULATORY PROTEIN NARL-RELATED"/>
    <property type="match status" value="1"/>
</dbReference>
<dbReference type="InterPro" id="IPR016032">
    <property type="entry name" value="Sig_transdc_resp-reg_C-effctor"/>
</dbReference>
<feature type="domain" description="Response regulatory" evidence="7">
    <location>
        <begin position="3"/>
        <end position="117"/>
    </location>
</feature>
<organism evidence="8 9">
    <name type="scientific">Saccharothrix yanglingensis</name>
    <dbReference type="NCBI Taxonomy" id="659496"/>
    <lineage>
        <taxon>Bacteria</taxon>
        <taxon>Bacillati</taxon>
        <taxon>Actinomycetota</taxon>
        <taxon>Actinomycetes</taxon>
        <taxon>Pseudonocardiales</taxon>
        <taxon>Pseudonocardiaceae</taxon>
        <taxon>Saccharothrix</taxon>
    </lineage>
</organism>
<dbReference type="InterPro" id="IPR000792">
    <property type="entry name" value="Tscrpt_reg_LuxR_C"/>
</dbReference>
<dbReference type="Proteomes" id="UP001225605">
    <property type="component" value="Unassembled WGS sequence"/>
</dbReference>
<dbReference type="PROSITE" id="PS50043">
    <property type="entry name" value="HTH_LUXR_2"/>
    <property type="match status" value="1"/>
</dbReference>
<dbReference type="EMBL" id="NSDM01000006">
    <property type="protein sequence ID" value="MDQ2585361.1"/>
    <property type="molecule type" value="Genomic_DNA"/>
</dbReference>
<evidence type="ECO:0000256" key="5">
    <source>
        <dbReference type="PROSITE-ProRule" id="PRU00169"/>
    </source>
</evidence>
<evidence type="ECO:0000313" key="9">
    <source>
        <dbReference type="Proteomes" id="UP001225605"/>
    </source>
</evidence>
<dbReference type="PANTHER" id="PTHR43214">
    <property type="entry name" value="TWO-COMPONENT RESPONSE REGULATOR"/>
    <property type="match status" value="1"/>
</dbReference>
<dbReference type="InterPro" id="IPR001789">
    <property type="entry name" value="Sig_transdc_resp-reg_receiver"/>
</dbReference>
<reference evidence="8 9" key="1">
    <citation type="submission" date="2017-06" db="EMBL/GenBank/DDBJ databases">
        <title>Cultured bacterium strain Saccharothrix yanglingensis Hhs.015.</title>
        <authorList>
            <person name="Xia Y."/>
        </authorList>
    </citation>
    <scope>NUCLEOTIDE SEQUENCE [LARGE SCALE GENOMIC DNA]</scope>
    <source>
        <strain evidence="8 9">Hhs.015</strain>
    </source>
</reference>
<dbReference type="GO" id="GO:0003677">
    <property type="term" value="F:DNA binding"/>
    <property type="evidence" value="ECO:0007669"/>
    <property type="project" value="UniProtKB-KW"/>
</dbReference>
<name>A0ABU0WZR1_9PSEU</name>
<evidence type="ECO:0000259" key="7">
    <source>
        <dbReference type="PROSITE" id="PS50110"/>
    </source>
</evidence>
<proteinExistence type="predicted"/>
<dbReference type="SMART" id="SM00421">
    <property type="entry name" value="HTH_LUXR"/>
    <property type="match status" value="1"/>
</dbReference>
<dbReference type="InterPro" id="IPR039420">
    <property type="entry name" value="WalR-like"/>
</dbReference>
<keyword evidence="9" id="KW-1185">Reference proteome</keyword>
<dbReference type="CDD" id="cd06170">
    <property type="entry name" value="LuxR_C_like"/>
    <property type="match status" value="1"/>
</dbReference>
<dbReference type="PROSITE" id="PS50110">
    <property type="entry name" value="RESPONSE_REGULATORY"/>
    <property type="match status" value="1"/>
</dbReference>
<dbReference type="SMART" id="SM00448">
    <property type="entry name" value="REC"/>
    <property type="match status" value="1"/>
</dbReference>
<evidence type="ECO:0000256" key="4">
    <source>
        <dbReference type="ARBA" id="ARBA00023163"/>
    </source>
</evidence>
<dbReference type="InterPro" id="IPR058245">
    <property type="entry name" value="NreC/VraR/RcsB-like_REC"/>
</dbReference>
<sequence>MIRVVIVDDHPVVRDGLRGMLASAGDVEVVGEAADGAEAVAVVRAVSPDVVLMDLRMPGVDGVTAIGRLRGFPTRVLVLTTYDTDSDVLPAIKAGATGYLLKDTPRDELFRAVRSAARGEAVLSPSVATRLVGQVRRPAAEPLSDREVEVLGLIARGCTNREAAARLFISEATVKTHLVHVYAKLGVKDRAAAVAVAYDRGLLGT</sequence>
<evidence type="ECO:0000256" key="1">
    <source>
        <dbReference type="ARBA" id="ARBA00022553"/>
    </source>
</evidence>
<protein>
    <submittedName>
        <fullName evidence="8">DNA-binding response regulator</fullName>
    </submittedName>
</protein>
<keyword evidence="2" id="KW-0805">Transcription regulation</keyword>
<dbReference type="RefSeq" id="WP_306746550.1">
    <property type="nucleotide sequence ID" value="NZ_NSDM01000006.1"/>
</dbReference>
<feature type="domain" description="HTH luxR-type" evidence="6">
    <location>
        <begin position="136"/>
        <end position="201"/>
    </location>
</feature>
<comment type="caution">
    <text evidence="8">The sequence shown here is derived from an EMBL/GenBank/DDBJ whole genome shotgun (WGS) entry which is preliminary data.</text>
</comment>
<keyword evidence="1 5" id="KW-0597">Phosphoprotein</keyword>
<dbReference type="Pfam" id="PF00196">
    <property type="entry name" value="GerE"/>
    <property type="match status" value="1"/>
</dbReference>
<evidence type="ECO:0000256" key="2">
    <source>
        <dbReference type="ARBA" id="ARBA00023015"/>
    </source>
</evidence>
<dbReference type="Gene3D" id="3.40.50.2300">
    <property type="match status" value="1"/>
</dbReference>
<evidence type="ECO:0000313" key="8">
    <source>
        <dbReference type="EMBL" id="MDQ2585361.1"/>
    </source>
</evidence>
<gene>
    <name evidence="8" type="ORF">CKY47_15505</name>
</gene>
<dbReference type="CDD" id="cd17535">
    <property type="entry name" value="REC_NarL-like"/>
    <property type="match status" value="1"/>
</dbReference>
<dbReference type="SUPFAM" id="SSF46894">
    <property type="entry name" value="C-terminal effector domain of the bipartite response regulators"/>
    <property type="match status" value="1"/>
</dbReference>
<evidence type="ECO:0000256" key="3">
    <source>
        <dbReference type="ARBA" id="ARBA00023125"/>
    </source>
</evidence>
<accession>A0ABU0WZR1</accession>
<dbReference type="SUPFAM" id="SSF52172">
    <property type="entry name" value="CheY-like"/>
    <property type="match status" value="1"/>
</dbReference>
<dbReference type="Pfam" id="PF00072">
    <property type="entry name" value="Response_reg"/>
    <property type="match status" value="1"/>
</dbReference>